<dbReference type="Proteomes" id="UP000001409">
    <property type="component" value="Chromosome"/>
</dbReference>
<dbReference type="STRING" id="196164.gene:10741782"/>
<protein>
    <submittedName>
        <fullName evidence="1">Uncharacterized protein</fullName>
    </submittedName>
</protein>
<sequence length="211" mass="22373">MGASTTGVPRVPSYTCSAKSPPCPWRGFVVSSGHLGDGWSNSPPSEDAIDCYVSSWHDGDMGNKTRFTAVGLAAALAFTGSPVGHAQSSDFSSFLNFGSSEASLADRLKDASERNHINGGIPLSPAAEVVAQDYAQRAARGELSFDEYGTWVSDFGSGRVMEVFRIREADVEAWIAHLLASPSEDMGSYRVGVAATAVGGFVYLAEYYVPE</sequence>
<dbReference type="KEGG" id="cef:CE1373"/>
<evidence type="ECO:0000313" key="1">
    <source>
        <dbReference type="EMBL" id="BAC18183.1"/>
    </source>
</evidence>
<accession>Q8FPW5</accession>
<dbReference type="EMBL" id="BA000035">
    <property type="protein sequence ID" value="BAC18183.1"/>
    <property type="molecule type" value="Genomic_DNA"/>
</dbReference>
<keyword evidence="2" id="KW-1185">Reference proteome</keyword>
<proteinExistence type="predicted"/>
<reference evidence="1 2" key="1">
    <citation type="journal article" date="2003" name="Genome Res.">
        <title>Comparative complete genome sequence analysis of the amino acid replacements responsible for the thermostability of Corynebacterium efficiens.</title>
        <authorList>
            <person name="Nishio Y."/>
            <person name="Nakamura Y."/>
            <person name="Kawarabayasi Y."/>
            <person name="Usuda Y."/>
            <person name="Kimura E."/>
            <person name="Sugimoto S."/>
            <person name="Matsui K."/>
            <person name="Yamagishi A."/>
            <person name="Kikuchi H."/>
            <person name="Ikeo K."/>
            <person name="Gojobori T."/>
        </authorList>
    </citation>
    <scope>NUCLEOTIDE SEQUENCE [LARGE SCALE GENOMIC DNA]</scope>
    <source>
        <strain evidence="2">DSM 44549 / YS-314 / AJ 12310 / JCM 11189 / NBRC 100395</strain>
    </source>
</reference>
<organism evidence="1 2">
    <name type="scientific">Corynebacterium efficiens (strain DSM 44549 / YS-314 / AJ 12310 / JCM 11189 / NBRC 100395)</name>
    <dbReference type="NCBI Taxonomy" id="196164"/>
    <lineage>
        <taxon>Bacteria</taxon>
        <taxon>Bacillati</taxon>
        <taxon>Actinomycetota</taxon>
        <taxon>Actinomycetes</taxon>
        <taxon>Mycobacteriales</taxon>
        <taxon>Corynebacteriaceae</taxon>
        <taxon>Corynebacterium</taxon>
    </lineage>
</organism>
<dbReference type="AlphaFoldDB" id="Q8FPW5"/>
<name>Q8FPW5_COREF</name>
<dbReference type="HOGENOM" id="CLU_1303189_0_0_11"/>
<evidence type="ECO:0000313" key="2">
    <source>
        <dbReference type="Proteomes" id="UP000001409"/>
    </source>
</evidence>